<protein>
    <submittedName>
        <fullName evidence="3">Uncharacterized protein</fullName>
    </submittedName>
</protein>
<feature type="domain" description="Actin-like protein N-terminal" evidence="1">
    <location>
        <begin position="5"/>
        <end position="159"/>
    </location>
</feature>
<feature type="domain" description="Actin homologue MreB-like C-terminal" evidence="2">
    <location>
        <begin position="184"/>
        <end position="298"/>
    </location>
</feature>
<dbReference type="InterPro" id="IPR040607">
    <property type="entry name" value="ALP_N"/>
</dbReference>
<evidence type="ECO:0000313" key="4">
    <source>
        <dbReference type="Proteomes" id="UP000238220"/>
    </source>
</evidence>
<organism evidence="3 4">
    <name type="scientific">Solimonas fluminis</name>
    <dbReference type="NCBI Taxonomy" id="2086571"/>
    <lineage>
        <taxon>Bacteria</taxon>
        <taxon>Pseudomonadati</taxon>
        <taxon>Pseudomonadota</taxon>
        <taxon>Gammaproteobacteria</taxon>
        <taxon>Nevskiales</taxon>
        <taxon>Nevskiaceae</taxon>
        <taxon>Solimonas</taxon>
    </lineage>
</organism>
<dbReference type="RefSeq" id="WP_104229050.1">
    <property type="nucleotide sequence ID" value="NZ_PSNW01000002.1"/>
</dbReference>
<gene>
    <name evidence="3" type="ORF">C3942_03875</name>
</gene>
<dbReference type="OrthoDB" id="143284at2"/>
<dbReference type="Pfam" id="PF17989">
    <property type="entry name" value="ALP_N"/>
    <property type="match status" value="1"/>
</dbReference>
<dbReference type="Proteomes" id="UP000238220">
    <property type="component" value="Unassembled WGS sequence"/>
</dbReference>
<evidence type="ECO:0000259" key="1">
    <source>
        <dbReference type="Pfam" id="PF17989"/>
    </source>
</evidence>
<dbReference type="InterPro" id="IPR043129">
    <property type="entry name" value="ATPase_NBD"/>
</dbReference>
<evidence type="ECO:0000313" key="3">
    <source>
        <dbReference type="EMBL" id="PPE74823.1"/>
    </source>
</evidence>
<dbReference type="SUPFAM" id="SSF53067">
    <property type="entry name" value="Actin-like ATPase domain"/>
    <property type="match status" value="2"/>
</dbReference>
<comment type="caution">
    <text evidence="3">The sequence shown here is derived from an EMBL/GenBank/DDBJ whole genome shotgun (WGS) entry which is preliminary data.</text>
</comment>
<dbReference type="AlphaFoldDB" id="A0A2S5TIL0"/>
<dbReference type="Gene3D" id="3.30.420.40">
    <property type="match status" value="2"/>
</dbReference>
<dbReference type="Pfam" id="PF21522">
    <property type="entry name" value="MreB-like_C"/>
    <property type="match status" value="1"/>
</dbReference>
<sequence length="337" mass="36889">MKVLGADIGFGYTKATDGKQHQIFKSIVGEANESQFGESLLPGQPLFPRHLIINGQSVFVGELAETQSRGRGFTLDQTQFLTQYKKTLALAALAPFVDSGDPIRLVAGLPISYFRKHKDALTTLLQNRHPVTVVKPGSGEREEKVIYVERVRVIPQPFGSMFNLMLNDVGKPASQRFVSEKIGIIDIGFRTADYTISDKTRYSERGSQSSDSGISVAYTAIANALLEKSGINVELYRLYDGISKGSIKIKGKRYDLNAISQAAFGQLASRIAQEVNRLWADDWDIDAIVITGGGGAALAPFLTPLLEGEVLPVPADQDARLNNVMGYWKYGMNLWGA</sequence>
<reference evidence="3 4" key="1">
    <citation type="submission" date="2018-02" db="EMBL/GenBank/DDBJ databases">
        <title>Genome sequencing of Solimonas sp. HR-BB.</title>
        <authorList>
            <person name="Lee Y."/>
            <person name="Jeon C.O."/>
        </authorList>
    </citation>
    <scope>NUCLEOTIDE SEQUENCE [LARGE SCALE GENOMIC DNA]</scope>
    <source>
        <strain evidence="3 4">HR-BB</strain>
    </source>
</reference>
<evidence type="ECO:0000259" key="2">
    <source>
        <dbReference type="Pfam" id="PF21522"/>
    </source>
</evidence>
<dbReference type="EMBL" id="PSNW01000002">
    <property type="protein sequence ID" value="PPE74823.1"/>
    <property type="molecule type" value="Genomic_DNA"/>
</dbReference>
<dbReference type="CDD" id="cd24025">
    <property type="entry name" value="ASKHA_NBD_ParM_pCBH-like"/>
    <property type="match status" value="1"/>
</dbReference>
<keyword evidence="4" id="KW-1185">Reference proteome</keyword>
<dbReference type="InterPro" id="IPR049067">
    <property type="entry name" value="MreB-like_C"/>
</dbReference>
<proteinExistence type="predicted"/>
<accession>A0A2S5TIL0</accession>
<name>A0A2S5TIL0_9GAMM</name>